<dbReference type="InterPro" id="IPR050447">
    <property type="entry name" value="Erg6_SMT_methyltransf"/>
</dbReference>
<gene>
    <name evidence="4" type="ORF">SKAU_G00104010</name>
</gene>
<reference evidence="4" key="1">
    <citation type="journal article" date="2023" name="Science">
        <title>Genome structures resolve the early diversification of teleost fishes.</title>
        <authorList>
            <person name="Parey E."/>
            <person name="Louis A."/>
            <person name="Montfort J."/>
            <person name="Bouchez O."/>
            <person name="Roques C."/>
            <person name="Iampietro C."/>
            <person name="Lluch J."/>
            <person name="Castinel A."/>
            <person name="Donnadieu C."/>
            <person name="Desvignes T."/>
            <person name="Floi Bucao C."/>
            <person name="Jouanno E."/>
            <person name="Wen M."/>
            <person name="Mejri S."/>
            <person name="Dirks R."/>
            <person name="Jansen H."/>
            <person name="Henkel C."/>
            <person name="Chen W.J."/>
            <person name="Zahm M."/>
            <person name="Cabau C."/>
            <person name="Klopp C."/>
            <person name="Thompson A.W."/>
            <person name="Robinson-Rechavi M."/>
            <person name="Braasch I."/>
            <person name="Lecointre G."/>
            <person name="Bobe J."/>
            <person name="Postlethwait J.H."/>
            <person name="Berthelot C."/>
            <person name="Roest Crollius H."/>
            <person name="Guiguen Y."/>
        </authorList>
    </citation>
    <scope>NUCLEOTIDE SEQUENCE</scope>
    <source>
        <strain evidence="4">WJC10195</strain>
    </source>
</reference>
<dbReference type="EMBL" id="JAINUF010000003">
    <property type="protein sequence ID" value="KAJ8370373.1"/>
    <property type="molecule type" value="Genomic_DNA"/>
</dbReference>
<dbReference type="PANTHER" id="PTHR44068:SF1">
    <property type="entry name" value="HYPOTHETICAL LOC100005854"/>
    <property type="match status" value="1"/>
</dbReference>
<dbReference type="Pfam" id="PF08241">
    <property type="entry name" value="Methyltransf_11"/>
    <property type="match status" value="1"/>
</dbReference>
<evidence type="ECO:0000256" key="2">
    <source>
        <dbReference type="ARBA" id="ARBA00038188"/>
    </source>
</evidence>
<feature type="domain" description="Methyltransferase type 11" evidence="3">
    <location>
        <begin position="50"/>
        <end position="151"/>
    </location>
</feature>
<dbReference type="InterPro" id="IPR029063">
    <property type="entry name" value="SAM-dependent_MTases_sf"/>
</dbReference>
<comment type="caution">
    <text evidence="4">The sequence shown here is derived from an EMBL/GenBank/DDBJ whole genome shotgun (WGS) entry which is preliminary data.</text>
</comment>
<evidence type="ECO:0000313" key="5">
    <source>
        <dbReference type="Proteomes" id="UP001152622"/>
    </source>
</evidence>
<dbReference type="PANTHER" id="PTHR44068">
    <property type="entry name" value="ZGC:194242"/>
    <property type="match status" value="1"/>
</dbReference>
<dbReference type="GO" id="GO:0016126">
    <property type="term" value="P:sterol biosynthetic process"/>
    <property type="evidence" value="ECO:0007669"/>
    <property type="project" value="TreeGrafter"/>
</dbReference>
<comment type="similarity">
    <text evidence="2">Belongs to the class I-like SAM-binding methyltransferase superfamily. Erg6/SMT family.</text>
</comment>
<dbReference type="GO" id="GO:0003838">
    <property type="term" value="F:sterol 24-C-methyltransferase activity"/>
    <property type="evidence" value="ECO:0007669"/>
    <property type="project" value="TreeGrafter"/>
</dbReference>
<keyword evidence="1" id="KW-0808">Transferase</keyword>
<evidence type="ECO:0000259" key="3">
    <source>
        <dbReference type="Pfam" id="PF08241"/>
    </source>
</evidence>
<keyword evidence="5" id="KW-1185">Reference proteome</keyword>
<dbReference type="Proteomes" id="UP001152622">
    <property type="component" value="Chromosome 3"/>
</dbReference>
<name>A0A9Q1FYY1_SYNKA</name>
<protein>
    <recommendedName>
        <fullName evidence="3">Methyltransferase type 11 domain-containing protein</fullName>
    </recommendedName>
</protein>
<dbReference type="AlphaFoldDB" id="A0A9Q1FYY1"/>
<evidence type="ECO:0000256" key="1">
    <source>
        <dbReference type="ARBA" id="ARBA00022679"/>
    </source>
</evidence>
<dbReference type="OrthoDB" id="10250730at2759"/>
<dbReference type="InterPro" id="IPR013216">
    <property type="entry name" value="Methyltransf_11"/>
</dbReference>
<dbReference type="SUPFAM" id="SSF53335">
    <property type="entry name" value="S-adenosyl-L-methionine-dependent methyltransferases"/>
    <property type="match status" value="1"/>
</dbReference>
<dbReference type="CDD" id="cd02440">
    <property type="entry name" value="AdoMet_MTases"/>
    <property type="match status" value="1"/>
</dbReference>
<sequence length="220" mass="24450">MLANKIRQQLGRPTQSLVGWLVKKFLTRNNRVLEENAVRLCGIQPDDTVLEVGFGPGLGLEAAASILSGPRGKLFGVDYSEFMYKVASERVKGLITSGKVTLHHSSVEAMPLPDSSVDKVFHCNCYYFWPDLTAGTAEIHRVMKPGGLMVVTLKVHTVAYVASKKLIPGEHWRPEAYMDALRATGFTDIRMEDKNDKDITFQAIFATASKSRMPGFPEYK</sequence>
<organism evidence="4 5">
    <name type="scientific">Synaphobranchus kaupii</name>
    <name type="common">Kaup's arrowtooth eel</name>
    <dbReference type="NCBI Taxonomy" id="118154"/>
    <lineage>
        <taxon>Eukaryota</taxon>
        <taxon>Metazoa</taxon>
        <taxon>Chordata</taxon>
        <taxon>Craniata</taxon>
        <taxon>Vertebrata</taxon>
        <taxon>Euteleostomi</taxon>
        <taxon>Actinopterygii</taxon>
        <taxon>Neopterygii</taxon>
        <taxon>Teleostei</taxon>
        <taxon>Anguilliformes</taxon>
        <taxon>Synaphobranchidae</taxon>
        <taxon>Synaphobranchus</taxon>
    </lineage>
</organism>
<evidence type="ECO:0000313" key="4">
    <source>
        <dbReference type="EMBL" id="KAJ8370373.1"/>
    </source>
</evidence>
<dbReference type="GO" id="GO:0005783">
    <property type="term" value="C:endoplasmic reticulum"/>
    <property type="evidence" value="ECO:0007669"/>
    <property type="project" value="TreeGrafter"/>
</dbReference>
<dbReference type="Gene3D" id="3.40.50.150">
    <property type="entry name" value="Vaccinia Virus protein VP39"/>
    <property type="match status" value="1"/>
</dbReference>
<proteinExistence type="inferred from homology"/>
<accession>A0A9Q1FYY1</accession>